<dbReference type="InterPro" id="IPR050704">
    <property type="entry name" value="Peptidase_C85-like"/>
</dbReference>
<dbReference type="Gene3D" id="3.90.70.80">
    <property type="match status" value="1"/>
</dbReference>
<dbReference type="PANTHER" id="PTHR12419">
    <property type="entry name" value="OTU DOMAIN CONTAINING PROTEIN"/>
    <property type="match status" value="1"/>
</dbReference>
<comment type="caution">
    <text evidence="3">The sequence shown here is derived from an EMBL/GenBank/DDBJ whole genome shotgun (WGS) entry which is preliminary data.</text>
</comment>
<feature type="region of interest" description="Disordered" evidence="1">
    <location>
        <begin position="1"/>
        <end position="25"/>
    </location>
</feature>
<dbReference type="Proteomes" id="UP001219525">
    <property type="component" value="Unassembled WGS sequence"/>
</dbReference>
<evidence type="ECO:0000313" key="3">
    <source>
        <dbReference type="EMBL" id="KAJ7219226.1"/>
    </source>
</evidence>
<feature type="domain" description="OTU" evidence="2">
    <location>
        <begin position="120"/>
        <end position="278"/>
    </location>
</feature>
<accession>A0AAD6VPK9</accession>
<reference evidence="3" key="1">
    <citation type="submission" date="2023-03" db="EMBL/GenBank/DDBJ databases">
        <title>Massive genome expansion in bonnet fungi (Mycena s.s.) driven by repeated elements and novel gene families across ecological guilds.</title>
        <authorList>
            <consortium name="Lawrence Berkeley National Laboratory"/>
            <person name="Harder C.B."/>
            <person name="Miyauchi S."/>
            <person name="Viragh M."/>
            <person name="Kuo A."/>
            <person name="Thoen E."/>
            <person name="Andreopoulos B."/>
            <person name="Lu D."/>
            <person name="Skrede I."/>
            <person name="Drula E."/>
            <person name="Henrissat B."/>
            <person name="Morin E."/>
            <person name="Kohler A."/>
            <person name="Barry K."/>
            <person name="LaButti K."/>
            <person name="Morin E."/>
            <person name="Salamov A."/>
            <person name="Lipzen A."/>
            <person name="Mereny Z."/>
            <person name="Hegedus B."/>
            <person name="Baldrian P."/>
            <person name="Stursova M."/>
            <person name="Weitz H."/>
            <person name="Taylor A."/>
            <person name="Grigoriev I.V."/>
            <person name="Nagy L.G."/>
            <person name="Martin F."/>
            <person name="Kauserud H."/>
        </authorList>
    </citation>
    <scope>NUCLEOTIDE SEQUENCE</scope>
    <source>
        <strain evidence="3">9144</strain>
    </source>
</reference>
<dbReference type="PROSITE" id="PS50802">
    <property type="entry name" value="OTU"/>
    <property type="match status" value="1"/>
</dbReference>
<evidence type="ECO:0000259" key="2">
    <source>
        <dbReference type="PROSITE" id="PS50802"/>
    </source>
</evidence>
<sequence length="295" mass="32591">MAKKNKLKKAIQPLADAPPVDDDDDGLVDDLLAQLDSRNAAGKQESANLLNELQVGQQLEEIQEKSKQDPKLRFKARQARKAAALAQMYAPDDPASEARLEKEAKDEERDIDRVCNELNVRIHEINPDGHCLFSAVADQLKLLSILPSAQASYVTTRTAASTYIYTHPDEFLPFLPSVAGEDGTGSADPGLMSPREFEQYCASIRDTAVWGGEPEILALCRAYNVPIHVVQAGRPPVVVHNPIGSSTDAQVMDQRVVRISYHRRMYGLGEHYNSLRPRSTRSQISHALQSILPTS</sequence>
<evidence type="ECO:0000313" key="4">
    <source>
        <dbReference type="Proteomes" id="UP001219525"/>
    </source>
</evidence>
<dbReference type="InterPro" id="IPR038765">
    <property type="entry name" value="Papain-like_cys_pep_sf"/>
</dbReference>
<name>A0AAD6VPK9_9AGAR</name>
<dbReference type="AlphaFoldDB" id="A0AAD6VPK9"/>
<dbReference type="CDD" id="cd22748">
    <property type="entry name" value="OTU_OTUD6-like"/>
    <property type="match status" value="1"/>
</dbReference>
<dbReference type="Pfam" id="PF02338">
    <property type="entry name" value="OTU"/>
    <property type="match status" value="1"/>
</dbReference>
<proteinExistence type="predicted"/>
<evidence type="ECO:0000256" key="1">
    <source>
        <dbReference type="SAM" id="MobiDB-lite"/>
    </source>
</evidence>
<dbReference type="EMBL" id="JARJCW010000011">
    <property type="protein sequence ID" value="KAJ7219226.1"/>
    <property type="molecule type" value="Genomic_DNA"/>
</dbReference>
<keyword evidence="4" id="KW-1185">Reference proteome</keyword>
<gene>
    <name evidence="3" type="ORF">GGX14DRAFT_435174</name>
</gene>
<dbReference type="GO" id="GO:0016579">
    <property type="term" value="P:protein deubiquitination"/>
    <property type="evidence" value="ECO:0007669"/>
    <property type="project" value="TreeGrafter"/>
</dbReference>
<dbReference type="PANTHER" id="PTHR12419:SF10">
    <property type="entry name" value="DEUBIQUITINASE OTUD6B"/>
    <property type="match status" value="1"/>
</dbReference>
<dbReference type="InterPro" id="IPR003323">
    <property type="entry name" value="OTU_dom"/>
</dbReference>
<organism evidence="3 4">
    <name type="scientific">Mycena pura</name>
    <dbReference type="NCBI Taxonomy" id="153505"/>
    <lineage>
        <taxon>Eukaryota</taxon>
        <taxon>Fungi</taxon>
        <taxon>Dikarya</taxon>
        <taxon>Basidiomycota</taxon>
        <taxon>Agaricomycotina</taxon>
        <taxon>Agaricomycetes</taxon>
        <taxon>Agaricomycetidae</taxon>
        <taxon>Agaricales</taxon>
        <taxon>Marasmiineae</taxon>
        <taxon>Mycenaceae</taxon>
        <taxon>Mycena</taxon>
    </lineage>
</organism>
<dbReference type="GO" id="GO:0004843">
    <property type="term" value="F:cysteine-type deubiquitinase activity"/>
    <property type="evidence" value="ECO:0007669"/>
    <property type="project" value="TreeGrafter"/>
</dbReference>
<dbReference type="SUPFAM" id="SSF54001">
    <property type="entry name" value="Cysteine proteinases"/>
    <property type="match status" value="1"/>
</dbReference>
<protein>
    <recommendedName>
        <fullName evidence="2">OTU domain-containing protein</fullName>
    </recommendedName>
</protein>